<dbReference type="HOGENOM" id="CLU_1896430_0_0_1"/>
<dbReference type="KEGG" id="glz:GLAREA_00194"/>
<protein>
    <submittedName>
        <fullName evidence="1">Uncharacterized protein</fullName>
    </submittedName>
</protein>
<dbReference type="RefSeq" id="XP_008083145.1">
    <property type="nucleotide sequence ID" value="XM_008084954.1"/>
</dbReference>
<gene>
    <name evidence="1" type="ORF">GLAREA_00194</name>
</gene>
<dbReference type="AlphaFoldDB" id="S3DAM8"/>
<proteinExistence type="predicted"/>
<organism evidence="1 2">
    <name type="scientific">Glarea lozoyensis (strain ATCC 20868 / MF5171)</name>
    <dbReference type="NCBI Taxonomy" id="1116229"/>
    <lineage>
        <taxon>Eukaryota</taxon>
        <taxon>Fungi</taxon>
        <taxon>Dikarya</taxon>
        <taxon>Ascomycota</taxon>
        <taxon>Pezizomycotina</taxon>
        <taxon>Leotiomycetes</taxon>
        <taxon>Helotiales</taxon>
        <taxon>Helotiaceae</taxon>
        <taxon>Glarea</taxon>
    </lineage>
</organism>
<evidence type="ECO:0000313" key="2">
    <source>
        <dbReference type="Proteomes" id="UP000016922"/>
    </source>
</evidence>
<name>S3DAM8_GLAL2</name>
<reference evidence="1 2" key="1">
    <citation type="journal article" date="2013" name="BMC Genomics">
        <title>Genomics-driven discovery of the pneumocandin biosynthetic gene cluster in the fungus Glarea lozoyensis.</title>
        <authorList>
            <person name="Chen L."/>
            <person name="Yue Q."/>
            <person name="Zhang X."/>
            <person name="Xiang M."/>
            <person name="Wang C."/>
            <person name="Li S."/>
            <person name="Che Y."/>
            <person name="Ortiz-Lopez F.J."/>
            <person name="Bills G.F."/>
            <person name="Liu X."/>
            <person name="An Z."/>
        </authorList>
    </citation>
    <scope>NUCLEOTIDE SEQUENCE [LARGE SCALE GENOMIC DNA]</scope>
    <source>
        <strain evidence="2">ATCC 20868 / MF5171</strain>
    </source>
</reference>
<dbReference type="Proteomes" id="UP000016922">
    <property type="component" value="Unassembled WGS sequence"/>
</dbReference>
<accession>S3DAM8</accession>
<sequence length="134" mass="14719">MHEQTKHCGRRIEARFDSIHSLLTHSLLADWAASTGATEPDFAEEKKQKQDESSALRVEGVPVLVPVGNGLSLRGLGSRNKQFFEVDGPTWRDSQITARSFLWPSWMVGSNREPASCWAGGDKGGSANHTGKWA</sequence>
<dbReference type="GeneID" id="19459254"/>
<dbReference type="EMBL" id="KE145367">
    <property type="protein sequence ID" value="EPE29036.1"/>
    <property type="molecule type" value="Genomic_DNA"/>
</dbReference>
<evidence type="ECO:0000313" key="1">
    <source>
        <dbReference type="EMBL" id="EPE29036.1"/>
    </source>
</evidence>
<keyword evidence="2" id="KW-1185">Reference proteome</keyword>